<evidence type="ECO:0000256" key="3">
    <source>
        <dbReference type="ARBA" id="ARBA00023002"/>
    </source>
</evidence>
<dbReference type="PANTHER" id="PTHR43762:SF1">
    <property type="entry name" value="D-ARABINONO-1,4-LACTONE OXIDASE"/>
    <property type="match status" value="1"/>
</dbReference>
<evidence type="ECO:0000256" key="4">
    <source>
        <dbReference type="SAM" id="MobiDB-lite"/>
    </source>
</evidence>
<dbReference type="PROSITE" id="PS51387">
    <property type="entry name" value="FAD_PCMH"/>
    <property type="match status" value="1"/>
</dbReference>
<evidence type="ECO:0000256" key="2">
    <source>
        <dbReference type="ARBA" id="ARBA00022827"/>
    </source>
</evidence>
<evidence type="ECO:0000313" key="7">
    <source>
        <dbReference type="Proteomes" id="UP001057702"/>
    </source>
</evidence>
<accession>A0ABT1PTS2</accession>
<comment type="caution">
    <text evidence="6">The sequence shown here is derived from an EMBL/GenBank/DDBJ whole genome shotgun (WGS) entry which is preliminary data.</text>
</comment>
<dbReference type="RefSeq" id="WP_255918801.1">
    <property type="nucleotide sequence ID" value="NZ_JANFNG010000002.1"/>
</dbReference>
<dbReference type="InterPro" id="IPR015213">
    <property type="entry name" value="Cholesterol_OX_subst-bd"/>
</dbReference>
<dbReference type="PANTHER" id="PTHR43762">
    <property type="entry name" value="L-GULONOLACTONE OXIDASE"/>
    <property type="match status" value="1"/>
</dbReference>
<sequence length="589" mass="62393">MDSKRHPARVTPDSSAGPSRRGLLAAAAGAAVVTAGGWTPLFRLTADAATLPVPPAFPAGITLAQQAFSNWSEQIVLDQVWTAVPAAPSDVVTLANWALAQGYQLRAQGQGHNWAPFLASNGQDVSRTVLVDTKPHLTAISIRPGNSGNPGSVTAQTGATLDAVHAALEGAGLGLAAIPAPGDLTVGGALAIGAHGTGLPAPGEQPPAGAGFGSLSNLVLSLTAVVWNAASAQYVLRTFQREDPDIGAFLVHLGRAFLTEVTLQVPANTRMRCQNWFDIQVTDLFGAPGSSGSNLDRYLGTTGRVEAIWFPFTTIPWLKVWSVAPTKPLFSTELDAPYPYTFANQVTQTESDQIKQILQGDGGLTPTFTNGEMSVAGSGMITLGVWDVWGWSKNVLLYVQPTTLRIFEAGWAVVCSRTDVQRVVHDFYVAYQAQVSAAQNAGQYPVNCPVELRITGVDTPAAVGGGSEALLSPARARPDHPEWDTVVWLDFATYPGTPESAPFFAQLDQWILGHYTGWSMVRPEWSKGWAHTASGGPWTDPTVIGTTWPDAFRAGLPAGAQWDDAVATLHRYDPAGVFSSPFLKQLLGA</sequence>
<evidence type="ECO:0000256" key="1">
    <source>
        <dbReference type="ARBA" id="ARBA00022630"/>
    </source>
</evidence>
<dbReference type="InterPro" id="IPR006311">
    <property type="entry name" value="TAT_signal"/>
</dbReference>
<dbReference type="Proteomes" id="UP001057702">
    <property type="component" value="Unassembled WGS sequence"/>
</dbReference>
<dbReference type="InterPro" id="IPR016171">
    <property type="entry name" value="Vanillyl_alc_oxidase_C-sub2"/>
</dbReference>
<dbReference type="InterPro" id="IPR016164">
    <property type="entry name" value="FAD-linked_Oxase-like_C"/>
</dbReference>
<keyword evidence="1" id="KW-0285">Flavoprotein</keyword>
<dbReference type="EMBL" id="JANFNG010000002">
    <property type="protein sequence ID" value="MCQ4079940.1"/>
    <property type="molecule type" value="Genomic_DNA"/>
</dbReference>
<organism evidence="6 7">
    <name type="scientific">Streptomyces humicola</name>
    <dbReference type="NCBI Taxonomy" id="2953240"/>
    <lineage>
        <taxon>Bacteria</taxon>
        <taxon>Bacillati</taxon>
        <taxon>Actinomycetota</taxon>
        <taxon>Actinomycetes</taxon>
        <taxon>Kitasatosporales</taxon>
        <taxon>Streptomycetaceae</taxon>
        <taxon>Streptomyces</taxon>
    </lineage>
</organism>
<dbReference type="Gene3D" id="1.10.45.10">
    <property type="entry name" value="Vanillyl-alcohol Oxidase, Chain A, domain 4"/>
    <property type="match status" value="1"/>
</dbReference>
<protein>
    <submittedName>
        <fullName evidence="6">FAD-binding protein</fullName>
    </submittedName>
</protein>
<name>A0ABT1PTS2_9ACTN</name>
<dbReference type="InterPro" id="IPR016169">
    <property type="entry name" value="FAD-bd_PCMH_sub2"/>
</dbReference>
<dbReference type="Gene3D" id="3.30.465.10">
    <property type="match status" value="1"/>
</dbReference>
<dbReference type="Gene3D" id="3.30.43.10">
    <property type="entry name" value="Uridine Diphospho-n-acetylenolpyruvylglucosamine Reductase, domain 2"/>
    <property type="match status" value="1"/>
</dbReference>
<keyword evidence="3" id="KW-0560">Oxidoreductase</keyword>
<dbReference type="InterPro" id="IPR006094">
    <property type="entry name" value="Oxid_FAD_bind_N"/>
</dbReference>
<dbReference type="PROSITE" id="PS51318">
    <property type="entry name" value="TAT"/>
    <property type="match status" value="1"/>
</dbReference>
<evidence type="ECO:0000313" key="6">
    <source>
        <dbReference type="EMBL" id="MCQ4079940.1"/>
    </source>
</evidence>
<dbReference type="InterPro" id="IPR010031">
    <property type="entry name" value="FAD_lactone_oxidase-like"/>
</dbReference>
<dbReference type="Gene3D" id="3.40.462.10">
    <property type="entry name" value="FAD-linked oxidases, C-terminal domain"/>
    <property type="match status" value="1"/>
</dbReference>
<dbReference type="InterPro" id="IPR036318">
    <property type="entry name" value="FAD-bd_PCMH-like_sf"/>
</dbReference>
<dbReference type="InterPro" id="IPR016167">
    <property type="entry name" value="FAD-bd_PCMH_sub1"/>
</dbReference>
<evidence type="ECO:0000259" key="5">
    <source>
        <dbReference type="PROSITE" id="PS51387"/>
    </source>
</evidence>
<proteinExistence type="predicted"/>
<dbReference type="Pfam" id="PF09129">
    <property type="entry name" value="Chol_subst-bind"/>
    <property type="match status" value="1"/>
</dbReference>
<gene>
    <name evidence="6" type="ORF">NGB36_04875</name>
</gene>
<dbReference type="SUPFAM" id="SSF55103">
    <property type="entry name" value="FAD-linked oxidases, C-terminal domain"/>
    <property type="match status" value="1"/>
</dbReference>
<dbReference type="InterPro" id="IPR016166">
    <property type="entry name" value="FAD-bd_PCMH"/>
</dbReference>
<dbReference type="InterPro" id="IPR016170">
    <property type="entry name" value="Cytok_DH_C_sf"/>
</dbReference>
<feature type="region of interest" description="Disordered" evidence="4">
    <location>
        <begin position="1"/>
        <end position="20"/>
    </location>
</feature>
<feature type="domain" description="FAD-binding PCMH-type" evidence="5">
    <location>
        <begin position="74"/>
        <end position="268"/>
    </location>
</feature>
<reference evidence="6" key="1">
    <citation type="submission" date="2022-06" db="EMBL/GenBank/DDBJ databases">
        <title>Draft genome sequence of Streptomyces sp. RB6PN25 isolated from peat swamp forest in Thailand.</title>
        <authorList>
            <person name="Duangmal K."/>
            <person name="Klaysubun C."/>
        </authorList>
    </citation>
    <scope>NUCLEOTIDE SEQUENCE</scope>
    <source>
        <strain evidence="6">RB6PN25</strain>
    </source>
</reference>
<keyword evidence="7" id="KW-1185">Reference proteome</keyword>
<dbReference type="Pfam" id="PF01565">
    <property type="entry name" value="FAD_binding_4"/>
    <property type="match status" value="1"/>
</dbReference>
<dbReference type="SUPFAM" id="SSF56176">
    <property type="entry name" value="FAD-binding/transporter-associated domain-like"/>
    <property type="match status" value="1"/>
</dbReference>
<keyword evidence="2" id="KW-0274">FAD</keyword>